<dbReference type="Pfam" id="PF04801">
    <property type="entry name" value="RPC5"/>
    <property type="match status" value="1"/>
</dbReference>
<proteinExistence type="predicted"/>
<dbReference type="InterPro" id="IPR006886">
    <property type="entry name" value="RNA_pol_III_Rpc5"/>
</dbReference>
<reference evidence="1 2" key="1">
    <citation type="submission" date="2013-11" db="EMBL/GenBank/DDBJ databases">
        <title>Genome sequencing of Stegodyphus mimosarum.</title>
        <authorList>
            <person name="Bechsgaard J."/>
        </authorList>
    </citation>
    <scope>NUCLEOTIDE SEQUENCE [LARGE SCALE GENOMIC DNA]</scope>
</reference>
<keyword evidence="2" id="KW-1185">Reference proteome</keyword>
<gene>
    <name evidence="1" type="ORF">X975_02031</name>
</gene>
<dbReference type="PANTHER" id="PTHR12069:SF0">
    <property type="entry name" value="DNA-DIRECTED RNA POLYMERASE III SUBUNIT RPC5"/>
    <property type="match status" value="1"/>
</dbReference>
<dbReference type="GO" id="GO:0042797">
    <property type="term" value="P:tRNA transcription by RNA polymerase III"/>
    <property type="evidence" value="ECO:0007669"/>
    <property type="project" value="TreeGrafter"/>
</dbReference>
<name>A0A087TJD7_STEMI</name>
<sequence>MEASGGTTSAAEVDEVVFETDVYLSKALADNLYLFHYPTKSSSIEVQDECISAKIKPKQQKLEFEMAINTVSPNYDKIRGETIAFNVDGYNASGETYFKSSLMDKYTLSATKAGSDIESYAVGYLRKGELHITPLHSVVEFRPSFTYMDKMEAQAKKGDEEEEEEEEAVPVTVRFEGPNAERDRQIQQKSYKYLQQKSATEPWIDVAYHPLGSTLSKSEFELLSCSEMSKKATMNCVSPEDYLKDLVPECLRLSGYHSLRDEESAILSDKPLSDQIKHLMINAHVLRFSTLLEKLSPDVDPVSVERLIQQIAVLVQGCWVVKSELLYDENSVSPLTGLSSKLLISARDYVVWMFTKSRCITRSEVLSAI</sequence>
<protein>
    <submittedName>
        <fullName evidence="1">DNA-directed RNA polymerase III subunit RPC5</fullName>
    </submittedName>
</protein>
<dbReference type="GO" id="GO:0005666">
    <property type="term" value="C:RNA polymerase III complex"/>
    <property type="evidence" value="ECO:0007669"/>
    <property type="project" value="TreeGrafter"/>
</dbReference>
<dbReference type="PANTHER" id="PTHR12069">
    <property type="entry name" value="DNA-DIRECTED RNA POLYMERASES III 80 KDA POLYPEPTIDE RNA POLYMERASE III SUBUNIT 5"/>
    <property type="match status" value="1"/>
</dbReference>
<dbReference type="Proteomes" id="UP000054359">
    <property type="component" value="Unassembled WGS sequence"/>
</dbReference>
<dbReference type="EMBL" id="KK115489">
    <property type="protein sequence ID" value="KFM65226.1"/>
    <property type="molecule type" value="Genomic_DNA"/>
</dbReference>
<accession>A0A087TJD7</accession>
<dbReference type="AlphaFoldDB" id="A0A087TJD7"/>
<evidence type="ECO:0000313" key="1">
    <source>
        <dbReference type="EMBL" id="KFM65226.1"/>
    </source>
</evidence>
<dbReference type="STRING" id="407821.A0A087TJD7"/>
<keyword evidence="1" id="KW-0804">Transcription</keyword>
<feature type="non-terminal residue" evidence="1">
    <location>
        <position position="369"/>
    </location>
</feature>
<organism evidence="1 2">
    <name type="scientific">Stegodyphus mimosarum</name>
    <name type="common">African social velvet spider</name>
    <dbReference type="NCBI Taxonomy" id="407821"/>
    <lineage>
        <taxon>Eukaryota</taxon>
        <taxon>Metazoa</taxon>
        <taxon>Ecdysozoa</taxon>
        <taxon>Arthropoda</taxon>
        <taxon>Chelicerata</taxon>
        <taxon>Arachnida</taxon>
        <taxon>Araneae</taxon>
        <taxon>Araneomorphae</taxon>
        <taxon>Entelegynae</taxon>
        <taxon>Eresoidea</taxon>
        <taxon>Eresidae</taxon>
        <taxon>Stegodyphus</taxon>
    </lineage>
</organism>
<dbReference type="OMA" id="NEMDWAK"/>
<evidence type="ECO:0000313" key="2">
    <source>
        <dbReference type="Proteomes" id="UP000054359"/>
    </source>
</evidence>
<dbReference type="OrthoDB" id="340681at2759"/>
<keyword evidence="1" id="KW-0240">DNA-directed RNA polymerase</keyword>